<proteinExistence type="inferred from homology"/>
<evidence type="ECO:0000256" key="2">
    <source>
        <dbReference type="ARBA" id="ARBA00052718"/>
    </source>
</evidence>
<dbReference type="InterPro" id="IPR011697">
    <property type="entry name" value="Peptidase_C26"/>
</dbReference>
<dbReference type="Pfam" id="PF07722">
    <property type="entry name" value="Peptidase_C26"/>
    <property type="match status" value="1"/>
</dbReference>
<dbReference type="RefSeq" id="WP_167224724.1">
    <property type="nucleotide sequence ID" value="NZ_JAAQPH010000008.1"/>
</dbReference>
<dbReference type="AlphaFoldDB" id="A0A967EXL3"/>
<evidence type="ECO:0000313" key="7">
    <source>
        <dbReference type="Proteomes" id="UP000761264"/>
    </source>
</evidence>
<evidence type="ECO:0000256" key="1">
    <source>
        <dbReference type="ARBA" id="ARBA00011083"/>
    </source>
</evidence>
<protein>
    <recommendedName>
        <fullName evidence="5">gamma-glutamyl-gamma-aminobutyrate hydrolase</fullName>
        <ecNumber evidence="5">3.5.1.94</ecNumber>
    </recommendedName>
</protein>
<accession>A0A967EXL3</accession>
<dbReference type="CDD" id="cd01745">
    <property type="entry name" value="GATase1_2"/>
    <property type="match status" value="1"/>
</dbReference>
<evidence type="ECO:0000256" key="3">
    <source>
        <dbReference type="ARBA" id="ARBA00055068"/>
    </source>
</evidence>
<dbReference type="PROSITE" id="PS51273">
    <property type="entry name" value="GATASE_TYPE_1"/>
    <property type="match status" value="1"/>
</dbReference>
<evidence type="ECO:0000313" key="6">
    <source>
        <dbReference type="EMBL" id="NIA69279.1"/>
    </source>
</evidence>
<dbReference type="InterPro" id="IPR029062">
    <property type="entry name" value="Class_I_gatase-like"/>
</dbReference>
<dbReference type="Gene3D" id="3.40.50.880">
    <property type="match status" value="1"/>
</dbReference>
<comment type="caution">
    <text evidence="6">The sequence shown here is derived from an EMBL/GenBank/DDBJ whole genome shotgun (WGS) entry which is preliminary data.</text>
</comment>
<dbReference type="SUPFAM" id="SSF52317">
    <property type="entry name" value="Class I glutamine amidotransferase-like"/>
    <property type="match status" value="1"/>
</dbReference>
<keyword evidence="6" id="KW-0378">Hydrolase</keyword>
<gene>
    <name evidence="6" type="ORF">HBA54_11820</name>
</gene>
<dbReference type="FunFam" id="3.40.50.880:FF:000030">
    <property type="entry name" value="Gamma-glutamyl-gamma-aminobutyrate hydrolase PuuD"/>
    <property type="match status" value="1"/>
</dbReference>
<dbReference type="EC" id="3.5.1.94" evidence="5"/>
<name>A0A967EXL3_9PROT</name>
<dbReference type="EMBL" id="JAAQPH010000008">
    <property type="protein sequence ID" value="NIA69279.1"/>
    <property type="molecule type" value="Genomic_DNA"/>
</dbReference>
<dbReference type="PANTHER" id="PTHR43235">
    <property type="entry name" value="GLUTAMINE AMIDOTRANSFERASE PB2B2.05-RELATED"/>
    <property type="match status" value="1"/>
</dbReference>
<dbReference type="PANTHER" id="PTHR43235:SF1">
    <property type="entry name" value="GLUTAMINE AMIDOTRANSFERASE PB2B2.05-RELATED"/>
    <property type="match status" value="1"/>
</dbReference>
<comment type="similarity">
    <text evidence="1">Belongs to the peptidase C26 family.</text>
</comment>
<keyword evidence="7" id="KW-1185">Reference proteome</keyword>
<comment type="catalytic activity">
    <reaction evidence="2">
        <text>4-(gamma-L-glutamylamino)butanoate + H2O = 4-aminobutanoate + L-glutamate</text>
        <dbReference type="Rhea" id="RHEA:19737"/>
        <dbReference type="ChEBI" id="CHEBI:15377"/>
        <dbReference type="ChEBI" id="CHEBI:29985"/>
        <dbReference type="ChEBI" id="CHEBI:58800"/>
        <dbReference type="ChEBI" id="CHEBI:59888"/>
        <dbReference type="EC" id="3.5.1.94"/>
    </reaction>
</comment>
<dbReference type="GO" id="GO:0033969">
    <property type="term" value="F:gamma-glutamyl-gamma-aminobutyrate hydrolase activity"/>
    <property type="evidence" value="ECO:0007669"/>
    <property type="project" value="UniProtKB-EC"/>
</dbReference>
<evidence type="ECO:0000256" key="4">
    <source>
        <dbReference type="ARBA" id="ARBA00060634"/>
    </source>
</evidence>
<comment type="pathway">
    <text evidence="4">Amine and polyamine degradation; putrescine degradation; 4-aminobutanoate from putrescine: step 4/4.</text>
</comment>
<dbReference type="GO" id="GO:0005829">
    <property type="term" value="C:cytosol"/>
    <property type="evidence" value="ECO:0007669"/>
    <property type="project" value="TreeGrafter"/>
</dbReference>
<comment type="function">
    <text evidence="3">Involved in the breakdown of putrescine via hydrolysis of the gamma-glutamyl linkage of gamma-glutamyl-gamma-aminobutyrate.</text>
</comment>
<dbReference type="GO" id="GO:0006598">
    <property type="term" value="P:polyamine catabolic process"/>
    <property type="evidence" value="ECO:0007669"/>
    <property type="project" value="TreeGrafter"/>
</dbReference>
<evidence type="ECO:0000256" key="5">
    <source>
        <dbReference type="ARBA" id="ARBA00066788"/>
    </source>
</evidence>
<organism evidence="6 7">
    <name type="scientific">Pelagibius litoralis</name>
    <dbReference type="NCBI Taxonomy" id="374515"/>
    <lineage>
        <taxon>Bacteria</taxon>
        <taxon>Pseudomonadati</taxon>
        <taxon>Pseudomonadota</taxon>
        <taxon>Alphaproteobacteria</taxon>
        <taxon>Rhodospirillales</taxon>
        <taxon>Rhodovibrionaceae</taxon>
        <taxon>Pelagibius</taxon>
    </lineage>
</organism>
<dbReference type="InterPro" id="IPR044668">
    <property type="entry name" value="PuuD-like"/>
</dbReference>
<sequence length="244" mass="26475">MKRPLVGITADFRTHDSAPYHVVGDKYARAIWEAAGCTPLIIPAMAESQEVSDMLDSLDGLMFTGSPSNVHPTRYGRDADEKAEPYDEARDAMTFGLIDRALEKGLPSLFVCRGFQELNAALGGTLHACVHEVEGRMDHRMPKHDDPDVRYGPRHAMNFTPGSLFAGIAGASEIEVNSLHSQGIDVVAPGLEIEGHAPDGTPEAVSVTGAKAFALGVQWHPEYKALENDFSTRLFRAFSEAVRG</sequence>
<reference evidence="6" key="1">
    <citation type="submission" date="2020-03" db="EMBL/GenBank/DDBJ databases">
        <title>Genome of Pelagibius litoralis DSM 21314T.</title>
        <authorList>
            <person name="Wang G."/>
        </authorList>
    </citation>
    <scope>NUCLEOTIDE SEQUENCE</scope>
    <source>
        <strain evidence="6">DSM 21314</strain>
    </source>
</reference>
<dbReference type="Proteomes" id="UP000761264">
    <property type="component" value="Unassembled WGS sequence"/>
</dbReference>